<feature type="region of interest" description="Disordered" evidence="1">
    <location>
        <begin position="260"/>
        <end position="299"/>
    </location>
</feature>
<evidence type="ECO:0000256" key="1">
    <source>
        <dbReference type="SAM" id="MobiDB-lite"/>
    </source>
</evidence>
<comment type="caution">
    <text evidence="2">The sequence shown here is derived from an EMBL/GenBank/DDBJ whole genome shotgun (WGS) entry which is preliminary data.</text>
</comment>
<feature type="compositionally biased region" description="Acidic residues" evidence="1">
    <location>
        <begin position="319"/>
        <end position="329"/>
    </location>
</feature>
<feature type="region of interest" description="Disordered" evidence="1">
    <location>
        <begin position="315"/>
        <end position="369"/>
    </location>
</feature>
<feature type="compositionally biased region" description="Basic and acidic residues" evidence="1">
    <location>
        <begin position="359"/>
        <end position="369"/>
    </location>
</feature>
<dbReference type="AlphaFoldDB" id="A0A699GR53"/>
<sequence length="599" mass="67903">MQHKIDPTKTLKEPTYQVVLDSLALSPLYPAFLITAEICPRLPNQEFDALPSDEEIISFIKELRHEGDIKSTTEVVVDQMHQPWRTVATIINKCLFGKTLGLDKIRLSRAQILWIMYYNKNVDFVKLLWEDFVFHIDNRDAKKQEKMYYPRFTKGIIHHFISKDKSISMRNKIFMHNVRDDNILGSLRFVSKSNEYQVYEALLPEGMTNQQIRDSHAYKTYLAFATGAATPKKARIFKKLASPSKKKAFVAVEEPAEKPVKKLAARRHSNGVQIKDTHGMSVSKNKIKSQKVQSDLEKSNGKVVIKNSKFLGCHKESDSSEGADLESEVPNEPKGKSIDTSEGTGLKLGVPDVTESDDDKSVDLNKTNDEDKDEFVHALDEYVPTDDENVDDEKYKRINKEMYDDVNVELKDAEPANEEKGDEEMTHAENVNAEHEETKVPLYSSSISSNYATKFLDFDNIPSVETEIFSMMDIKVQHEDPSIQTSPLLTVPVTVIPETLTAPATTIPPTIPPFISLQQQLIPMPTPKTTEATTSTTTIPNSKTLFAIHLRVLNLEKEVKELKNVDCYLALRVTIKFEVPAIVKEYLGTTLDDTLYKML</sequence>
<accession>A0A699GR53</accession>
<gene>
    <name evidence="2" type="ORF">Tci_164236</name>
</gene>
<evidence type="ECO:0000313" key="2">
    <source>
        <dbReference type="EMBL" id="GEV92259.1"/>
    </source>
</evidence>
<evidence type="ECO:0008006" key="3">
    <source>
        <dbReference type="Google" id="ProtNLM"/>
    </source>
</evidence>
<reference evidence="2" key="1">
    <citation type="journal article" date="2019" name="Sci. Rep.">
        <title>Draft genome of Tanacetum cinerariifolium, the natural source of mosquito coil.</title>
        <authorList>
            <person name="Yamashiro T."/>
            <person name="Shiraishi A."/>
            <person name="Satake H."/>
            <person name="Nakayama K."/>
        </authorList>
    </citation>
    <scope>NUCLEOTIDE SEQUENCE</scope>
</reference>
<organism evidence="2">
    <name type="scientific">Tanacetum cinerariifolium</name>
    <name type="common">Dalmatian daisy</name>
    <name type="synonym">Chrysanthemum cinerariifolium</name>
    <dbReference type="NCBI Taxonomy" id="118510"/>
    <lineage>
        <taxon>Eukaryota</taxon>
        <taxon>Viridiplantae</taxon>
        <taxon>Streptophyta</taxon>
        <taxon>Embryophyta</taxon>
        <taxon>Tracheophyta</taxon>
        <taxon>Spermatophyta</taxon>
        <taxon>Magnoliopsida</taxon>
        <taxon>eudicotyledons</taxon>
        <taxon>Gunneridae</taxon>
        <taxon>Pentapetalae</taxon>
        <taxon>asterids</taxon>
        <taxon>campanulids</taxon>
        <taxon>Asterales</taxon>
        <taxon>Asteraceae</taxon>
        <taxon>Asteroideae</taxon>
        <taxon>Anthemideae</taxon>
        <taxon>Anthemidinae</taxon>
        <taxon>Tanacetum</taxon>
    </lineage>
</organism>
<proteinExistence type="predicted"/>
<name>A0A699GR53_TANCI</name>
<dbReference type="EMBL" id="BKCJ010038816">
    <property type="protein sequence ID" value="GEV92259.1"/>
    <property type="molecule type" value="Genomic_DNA"/>
</dbReference>
<protein>
    <recommendedName>
        <fullName evidence="3">Retrovirus-related Pol polyprotein from transposon TNT 1-94</fullName>
    </recommendedName>
</protein>